<comment type="caution">
    <text evidence="1">The sequence shown here is derived from an EMBL/GenBank/DDBJ whole genome shotgun (WGS) entry which is preliminary data.</text>
</comment>
<evidence type="ECO:0000313" key="2">
    <source>
        <dbReference type="Proteomes" id="UP000765509"/>
    </source>
</evidence>
<dbReference type="AlphaFoldDB" id="A0A9Q3K8N8"/>
<evidence type="ECO:0000313" key="1">
    <source>
        <dbReference type="EMBL" id="MBW0575169.1"/>
    </source>
</evidence>
<name>A0A9Q3K8N8_9BASI</name>
<reference evidence="1" key="1">
    <citation type="submission" date="2021-03" db="EMBL/GenBank/DDBJ databases">
        <title>Draft genome sequence of rust myrtle Austropuccinia psidii MF-1, a brazilian biotype.</title>
        <authorList>
            <person name="Quecine M.C."/>
            <person name="Pachon D.M.R."/>
            <person name="Bonatelli M.L."/>
            <person name="Correr F.H."/>
            <person name="Franceschini L.M."/>
            <person name="Leite T.F."/>
            <person name="Margarido G.R.A."/>
            <person name="Almeida C.A."/>
            <person name="Ferrarezi J.A."/>
            <person name="Labate C.A."/>
        </authorList>
    </citation>
    <scope>NUCLEOTIDE SEQUENCE</scope>
    <source>
        <strain evidence="1">MF-1</strain>
    </source>
</reference>
<organism evidence="1 2">
    <name type="scientific">Austropuccinia psidii MF-1</name>
    <dbReference type="NCBI Taxonomy" id="1389203"/>
    <lineage>
        <taxon>Eukaryota</taxon>
        <taxon>Fungi</taxon>
        <taxon>Dikarya</taxon>
        <taxon>Basidiomycota</taxon>
        <taxon>Pucciniomycotina</taxon>
        <taxon>Pucciniomycetes</taxon>
        <taxon>Pucciniales</taxon>
        <taxon>Sphaerophragmiaceae</taxon>
        <taxon>Austropuccinia</taxon>
    </lineage>
</organism>
<keyword evidence="2" id="KW-1185">Reference proteome</keyword>
<sequence>MLSQQMLLVEHKSSNTQRNMVESEELANELTKNTFHLISAINIATSWTVSMDDANALAEHWKEFLLSNQHLFPKQKSKKITILLIISLRSSNVGGQHKPHPHGLLKFDWSICKDAKK</sequence>
<dbReference type="Proteomes" id="UP000765509">
    <property type="component" value="Unassembled WGS sequence"/>
</dbReference>
<protein>
    <submittedName>
        <fullName evidence="1">Uncharacterized protein</fullName>
    </submittedName>
</protein>
<gene>
    <name evidence="1" type="ORF">O181_114884</name>
</gene>
<accession>A0A9Q3K8N8</accession>
<proteinExistence type="predicted"/>
<dbReference type="OrthoDB" id="2507659at2759"/>
<dbReference type="EMBL" id="AVOT02095730">
    <property type="protein sequence ID" value="MBW0575169.1"/>
    <property type="molecule type" value="Genomic_DNA"/>
</dbReference>